<evidence type="ECO:0000256" key="2">
    <source>
        <dbReference type="SAM" id="Phobius"/>
    </source>
</evidence>
<keyword evidence="2" id="KW-0812">Transmembrane</keyword>
<gene>
    <name evidence="3" type="ORF">DOB11_24840</name>
</gene>
<accession>A0A5V8HGV4</accession>
<evidence type="ECO:0008006" key="4">
    <source>
        <dbReference type="Google" id="ProtNLM"/>
    </source>
</evidence>
<protein>
    <recommendedName>
        <fullName evidence="4">YhfA</fullName>
    </recommendedName>
</protein>
<evidence type="ECO:0000313" key="3">
    <source>
        <dbReference type="EMBL" id="EBV2884354.1"/>
    </source>
</evidence>
<keyword evidence="2" id="KW-1133">Transmembrane helix</keyword>
<comment type="caution">
    <text evidence="3">The sequence shown here is derived from an EMBL/GenBank/DDBJ whole genome shotgun (WGS) entry which is preliminary data.</text>
</comment>
<reference evidence="3" key="1">
    <citation type="submission" date="2018-06" db="EMBL/GenBank/DDBJ databases">
        <authorList>
            <person name="Ashton P.M."/>
            <person name="Dallman T."/>
            <person name="Nair S."/>
            <person name="De Pinna E."/>
            <person name="Peters T."/>
            <person name="Grant K."/>
        </authorList>
    </citation>
    <scope>NUCLEOTIDE SEQUENCE</scope>
    <source>
        <strain evidence="3">159639</strain>
    </source>
</reference>
<dbReference type="EMBL" id="AAHETP010000082">
    <property type="protein sequence ID" value="EBV2884354.1"/>
    <property type="molecule type" value="Genomic_DNA"/>
</dbReference>
<dbReference type="AlphaFoldDB" id="A0A5V8HGV4"/>
<proteinExistence type="predicted"/>
<feature type="transmembrane region" description="Helical" evidence="2">
    <location>
        <begin position="6"/>
        <end position="23"/>
    </location>
</feature>
<name>A0A5V8HGV4_SALEN</name>
<sequence>MVIGGLIVILFLMMLIMYFINSLRHKELTEILTKISFPEKSGSNLLKPEAVSCNLLSLCVLAPVFCTPRKLAEVSREIIVASAQEIAWTPGSSRIDGHQAENITWAISSQSPADKYDLINKTSCVSPDSGRFYEPDTVLDHRERVRLFIQIQFPHGSDWSEVLRLTDIVTEKVSSGRTAGGHHHRHTGYTWSVSVN</sequence>
<evidence type="ECO:0000256" key="1">
    <source>
        <dbReference type="SAM" id="MobiDB-lite"/>
    </source>
</evidence>
<keyword evidence="2" id="KW-0472">Membrane</keyword>
<feature type="region of interest" description="Disordered" evidence="1">
    <location>
        <begin position="176"/>
        <end position="196"/>
    </location>
</feature>
<organism evidence="3">
    <name type="scientific">Salmonella enteritidis</name>
    <dbReference type="NCBI Taxonomy" id="149539"/>
    <lineage>
        <taxon>Bacteria</taxon>
        <taxon>Pseudomonadati</taxon>
        <taxon>Pseudomonadota</taxon>
        <taxon>Gammaproteobacteria</taxon>
        <taxon>Enterobacterales</taxon>
        <taxon>Enterobacteriaceae</taxon>
        <taxon>Salmonella</taxon>
    </lineage>
</organism>